<evidence type="ECO:0000256" key="4">
    <source>
        <dbReference type="ARBA" id="ARBA00022801"/>
    </source>
</evidence>
<keyword evidence="6 8" id="KW-0511">Multifunctional enzyme</keyword>
<keyword evidence="2 8" id="KW-0548">Nucleotidyltransferase</keyword>
<comment type="domain">
    <text evidence="8">Has four distinct domains: an N-terminal nucleotidyltransferase (NT) domain responsible for UTase activity, a central HD domain that encodes UR activity, and two C-terminal ACT domains that seem to have a role in glutamine sensing.</text>
</comment>
<evidence type="ECO:0000259" key="9">
    <source>
        <dbReference type="PROSITE" id="PS51671"/>
    </source>
</evidence>
<dbReference type="InterPro" id="IPR006674">
    <property type="entry name" value="HD_domain"/>
</dbReference>
<dbReference type="Gene3D" id="1.20.120.330">
    <property type="entry name" value="Nucleotidyltransferases domain 2"/>
    <property type="match status" value="1"/>
</dbReference>
<dbReference type="InterPro" id="IPR043519">
    <property type="entry name" value="NT_sf"/>
</dbReference>
<dbReference type="EC" id="2.7.7.59" evidence="8"/>
<dbReference type="SUPFAM" id="SSF109604">
    <property type="entry name" value="HD-domain/PDEase-like"/>
    <property type="match status" value="1"/>
</dbReference>
<comment type="catalytic activity">
    <reaction evidence="8">
        <text>[protein-PII]-L-tyrosine + UTP = [protein-PII]-uridylyl-L-tyrosine + diphosphate</text>
        <dbReference type="Rhea" id="RHEA:13673"/>
        <dbReference type="Rhea" id="RHEA-COMP:12147"/>
        <dbReference type="Rhea" id="RHEA-COMP:12148"/>
        <dbReference type="ChEBI" id="CHEBI:33019"/>
        <dbReference type="ChEBI" id="CHEBI:46398"/>
        <dbReference type="ChEBI" id="CHEBI:46858"/>
        <dbReference type="ChEBI" id="CHEBI:90602"/>
        <dbReference type="EC" id="2.7.7.59"/>
    </reaction>
</comment>
<dbReference type="SUPFAM" id="SSF81301">
    <property type="entry name" value="Nucleotidyltransferase"/>
    <property type="match status" value="1"/>
</dbReference>
<dbReference type="SUPFAM" id="SSF81593">
    <property type="entry name" value="Nucleotidyltransferase substrate binding subunit/domain"/>
    <property type="match status" value="1"/>
</dbReference>
<dbReference type="InterPro" id="IPR002934">
    <property type="entry name" value="Polymerase_NTP_transf_dom"/>
</dbReference>
<comment type="activity regulation">
    <text evidence="8">Uridylyltransferase (UTase) activity is inhibited by glutamine, while glutamine activates uridylyl-removing (UR) activity.</text>
</comment>
<accession>A0A4U1BL31</accession>
<dbReference type="SMART" id="SM00471">
    <property type="entry name" value="HDc"/>
    <property type="match status" value="1"/>
</dbReference>
<comment type="cofactor">
    <cofactor evidence="8">
        <name>Mg(2+)</name>
        <dbReference type="ChEBI" id="CHEBI:18420"/>
    </cofactor>
</comment>
<sequence length="861" mass="97333">MKPSTTLPSPAELKQQLQQHRQQLQQRFIDGESIGVLLAERAGQIDALLQQLWQHLALGECSATLVAVGGYGRGELHPNSDIDLLVLTEERCSQETEAALGQLLTILWDCKLDVGHSVRTVEETFEQAMGDITIATNLLESRLVCGDAALYQQLLARLDVPDFWPLEPFYVAKRDEQRARHQKSSAFDLEPNLKSCPGGLRDVQTITWVAMRHFNASCLAELVSHDFLTKEELEELNACRDFLWRVRFALHLTAGRAEDRLLFDHQPKVAELLGYKQGTQLPVEQMMKRYYRTIRAVRELNQMLLQLFKRSALPQMVNDDMVVELDDHFEKAGRYINAKHDGVFEQPQNILTLFIHAASDPEITIVAAPTLRLLRNLRRKLKHPLSDLPECRRQFMLILRHPNGIKALSLMHRHGIMASYLKPWKKIVGQMQFDLFHAFTVDEHTHRLLQFIERFADPAHKEIFPLGSVLIDQLPKKGLLVLAAIFHDIAKGRGGDHSELGAEDTLQFCQQHGLNDHDGRLVAWLVRNHLIMSVTAQRRDINDPDVVKAFAEVVSDSTRLSYLYCLTVADICATNDNLWNNWKGSLLRQLYQSTRGMLLNGLEKPVDTRAKIRENQNKALSLLAKQGLDNGNIGPIWEHLSADYFLRFNPQQISMHAQALMERSDNQPIIEVTDHQVSGGTELFIYCPDRPGLFAAIMALLDGKNVQVHDAQLFTTKDGFALDSLIILEQDGSPVNHPSRINSIRNSLIRTLLSPAPTKLRSRPLPRRMRQFKVRTQVNFLPGKRKQGSMVELLTLDSPGLLARVGQVVDSCGLTIHAAKITTVGEKAEDLFLLANSDGTALSESQQQEFRTNLTQALDID</sequence>
<evidence type="ECO:0000256" key="5">
    <source>
        <dbReference type="ARBA" id="ARBA00022842"/>
    </source>
</evidence>
<dbReference type="GO" id="GO:0006808">
    <property type="term" value="P:regulation of nitrogen utilization"/>
    <property type="evidence" value="ECO:0007669"/>
    <property type="project" value="UniProtKB-UniRule"/>
</dbReference>
<comment type="caution">
    <text evidence="11">The sequence shown here is derived from an EMBL/GenBank/DDBJ whole genome shotgun (WGS) entry which is preliminary data.</text>
</comment>
<comment type="caution">
    <text evidence="8">Lacks conserved residue(s) required for the propagation of feature annotation.</text>
</comment>
<dbReference type="OrthoDB" id="9758038at2"/>
<dbReference type="Pfam" id="PF08335">
    <property type="entry name" value="GlnD_UR_UTase"/>
    <property type="match status" value="1"/>
</dbReference>
<evidence type="ECO:0000256" key="3">
    <source>
        <dbReference type="ARBA" id="ARBA00022737"/>
    </source>
</evidence>
<dbReference type="InterPro" id="IPR002912">
    <property type="entry name" value="ACT_dom"/>
</dbReference>
<proteinExistence type="inferred from homology"/>
<dbReference type="NCBIfam" id="NF002487">
    <property type="entry name" value="PRK01759.1"/>
    <property type="match status" value="1"/>
</dbReference>
<dbReference type="PROSITE" id="PS51831">
    <property type="entry name" value="HD"/>
    <property type="match status" value="1"/>
</dbReference>
<comment type="function">
    <text evidence="8">Modifies, by uridylylation and deuridylylation, the PII regulatory proteins (GlnB and homologs), in response to the nitrogen status of the cell that GlnD senses through the glutamine level. Under low glutamine levels, catalyzes the conversion of the PII proteins and UTP to PII-UMP and PPi, while under higher glutamine levels, GlnD hydrolyzes PII-UMP to PII and UMP (deuridylylation). Thus, controls uridylylation state and activity of the PII proteins, and plays an important role in the regulation of nitrogen metabolism.</text>
</comment>
<comment type="catalytic activity">
    <reaction evidence="7">
        <text>guanosine 3',5'-bis(diphosphate) + H2O = GDP + diphosphate + H(+)</text>
        <dbReference type="Rhea" id="RHEA:14253"/>
        <dbReference type="ChEBI" id="CHEBI:15377"/>
        <dbReference type="ChEBI" id="CHEBI:15378"/>
        <dbReference type="ChEBI" id="CHEBI:33019"/>
        <dbReference type="ChEBI" id="CHEBI:58189"/>
        <dbReference type="ChEBI" id="CHEBI:77828"/>
        <dbReference type="EC" id="3.1.7.2"/>
    </reaction>
</comment>
<dbReference type="InterPro" id="IPR010043">
    <property type="entry name" value="UTase/UR"/>
</dbReference>
<dbReference type="PROSITE" id="PS51671">
    <property type="entry name" value="ACT"/>
    <property type="match status" value="2"/>
</dbReference>
<feature type="region of interest" description="Uridylyltransferase" evidence="8">
    <location>
        <begin position="1"/>
        <end position="324"/>
    </location>
</feature>
<feature type="domain" description="HD" evidence="10">
    <location>
        <begin position="441"/>
        <end position="563"/>
    </location>
</feature>
<dbReference type="Gene3D" id="1.10.3090.10">
    <property type="entry name" value="cca-adding enzyme, domain 2"/>
    <property type="match status" value="1"/>
</dbReference>
<evidence type="ECO:0000256" key="6">
    <source>
        <dbReference type="ARBA" id="ARBA00023268"/>
    </source>
</evidence>
<dbReference type="Proteomes" id="UP000305675">
    <property type="component" value="Unassembled WGS sequence"/>
</dbReference>
<dbReference type="CDD" id="cd05401">
    <property type="entry name" value="NT_GlnE_GlnD_like"/>
    <property type="match status" value="1"/>
</dbReference>
<dbReference type="InterPro" id="IPR045865">
    <property type="entry name" value="ACT-like_dom_sf"/>
</dbReference>
<dbReference type="PANTHER" id="PTHR47320">
    <property type="entry name" value="BIFUNCTIONAL URIDYLYLTRANSFERASE/URIDYLYL-REMOVING ENZYME"/>
    <property type="match status" value="1"/>
</dbReference>
<feature type="domain" description="ACT" evidence="9">
    <location>
        <begin position="790"/>
        <end position="861"/>
    </location>
</feature>
<comment type="similarity">
    <text evidence="8">Belongs to the GlnD family.</text>
</comment>
<dbReference type="GO" id="GO:0008773">
    <property type="term" value="F:[protein-PII] uridylyltransferase activity"/>
    <property type="evidence" value="ECO:0007669"/>
    <property type="project" value="UniProtKB-UniRule"/>
</dbReference>
<dbReference type="CDD" id="cd04899">
    <property type="entry name" value="ACT_ACR-UUR-like_2"/>
    <property type="match status" value="1"/>
</dbReference>
<dbReference type="SUPFAM" id="SSF55021">
    <property type="entry name" value="ACT-like"/>
    <property type="match status" value="2"/>
</dbReference>
<dbReference type="GO" id="GO:0008081">
    <property type="term" value="F:phosphoric diester hydrolase activity"/>
    <property type="evidence" value="ECO:0007669"/>
    <property type="project" value="UniProtKB-UniRule"/>
</dbReference>
<gene>
    <name evidence="8 11" type="primary">glnD</name>
    <name evidence="11" type="ORF">FCL42_18435</name>
</gene>
<dbReference type="PANTHER" id="PTHR47320:SF1">
    <property type="entry name" value="BIFUNCTIONAL URIDYLYLTRANSFERASE_URIDYLYL-REMOVING ENZYME"/>
    <property type="match status" value="1"/>
</dbReference>
<protein>
    <recommendedName>
        <fullName evidence="8">Bifunctional uridylyltransferase/uridylyl-removing enzyme</fullName>
        <shortName evidence="8">UTase/UR</shortName>
    </recommendedName>
    <alternativeName>
        <fullName evidence="8">Bifunctional [protein-PII] modification enzyme</fullName>
    </alternativeName>
    <alternativeName>
        <fullName evidence="8">Bifunctional nitrogen sensor protein</fullName>
    </alternativeName>
    <domain>
        <recommendedName>
            <fullName evidence="8">[Protein-PII] uridylyltransferase</fullName>
            <shortName evidence="8">PII uridylyltransferase</shortName>
            <shortName evidence="8">UTase</shortName>
            <ecNumber evidence="8">2.7.7.59</ecNumber>
        </recommendedName>
    </domain>
    <domain>
        <recommendedName>
            <fullName evidence="8">[Protein-PII]-UMP uridylyl-removing enzyme</fullName>
            <shortName evidence="8">UR</shortName>
            <ecNumber evidence="8">3.1.4.-</ecNumber>
        </recommendedName>
    </domain>
</protein>
<evidence type="ECO:0000256" key="2">
    <source>
        <dbReference type="ARBA" id="ARBA00022695"/>
    </source>
</evidence>
<dbReference type="NCBIfam" id="TIGR01693">
    <property type="entry name" value="UTase_glnD"/>
    <property type="match status" value="1"/>
</dbReference>
<comment type="catalytic activity">
    <reaction evidence="8">
        <text>[protein-PII]-uridylyl-L-tyrosine + H2O = [protein-PII]-L-tyrosine + UMP + H(+)</text>
        <dbReference type="Rhea" id="RHEA:48600"/>
        <dbReference type="Rhea" id="RHEA-COMP:12147"/>
        <dbReference type="Rhea" id="RHEA-COMP:12148"/>
        <dbReference type="ChEBI" id="CHEBI:15377"/>
        <dbReference type="ChEBI" id="CHEBI:15378"/>
        <dbReference type="ChEBI" id="CHEBI:46858"/>
        <dbReference type="ChEBI" id="CHEBI:57865"/>
        <dbReference type="ChEBI" id="CHEBI:90602"/>
    </reaction>
</comment>
<dbReference type="AlphaFoldDB" id="A0A4U1BL31"/>
<keyword evidence="1 8" id="KW-0808">Transferase</keyword>
<dbReference type="InterPro" id="IPR013546">
    <property type="entry name" value="PII_UdlTrfase/GS_AdlTrfase"/>
</dbReference>
<dbReference type="HAMAP" id="MF_00277">
    <property type="entry name" value="PII_uridylyl_transf"/>
    <property type="match status" value="1"/>
</dbReference>
<organism evidence="11 12">
    <name type="scientific">Ferrimonas aestuarii</name>
    <dbReference type="NCBI Taxonomy" id="2569539"/>
    <lineage>
        <taxon>Bacteria</taxon>
        <taxon>Pseudomonadati</taxon>
        <taxon>Pseudomonadota</taxon>
        <taxon>Gammaproteobacteria</taxon>
        <taxon>Alteromonadales</taxon>
        <taxon>Ferrimonadaceae</taxon>
        <taxon>Ferrimonas</taxon>
    </lineage>
</organism>
<evidence type="ECO:0000256" key="7">
    <source>
        <dbReference type="ARBA" id="ARBA00047968"/>
    </source>
</evidence>
<evidence type="ECO:0000259" key="10">
    <source>
        <dbReference type="PROSITE" id="PS51831"/>
    </source>
</evidence>
<dbReference type="EMBL" id="SWCJ01000020">
    <property type="protein sequence ID" value="TKB50796.1"/>
    <property type="molecule type" value="Genomic_DNA"/>
</dbReference>
<evidence type="ECO:0000256" key="8">
    <source>
        <dbReference type="HAMAP-Rule" id="MF_00277"/>
    </source>
</evidence>
<dbReference type="Pfam" id="PF01909">
    <property type="entry name" value="NTP_transf_2"/>
    <property type="match status" value="1"/>
</dbReference>
<evidence type="ECO:0000256" key="1">
    <source>
        <dbReference type="ARBA" id="ARBA00022679"/>
    </source>
</evidence>
<evidence type="ECO:0000313" key="12">
    <source>
        <dbReference type="Proteomes" id="UP000305675"/>
    </source>
</evidence>
<dbReference type="CDD" id="cd04900">
    <property type="entry name" value="ACT_UUR-like_1"/>
    <property type="match status" value="1"/>
</dbReference>
<dbReference type="Pfam" id="PF01966">
    <property type="entry name" value="HD"/>
    <property type="match status" value="1"/>
</dbReference>
<dbReference type="GO" id="GO:0008893">
    <property type="term" value="F:guanosine-3',5'-bis(diphosphate) 3'-diphosphatase activity"/>
    <property type="evidence" value="ECO:0007669"/>
    <property type="project" value="UniProtKB-EC"/>
</dbReference>
<keyword evidence="12" id="KW-1185">Reference proteome</keyword>
<dbReference type="PIRSF" id="PIRSF006288">
    <property type="entry name" value="PII_uridyltransf"/>
    <property type="match status" value="1"/>
</dbReference>
<keyword evidence="3" id="KW-0677">Repeat</keyword>
<dbReference type="InterPro" id="IPR003607">
    <property type="entry name" value="HD/PDEase_dom"/>
</dbReference>
<dbReference type="EC" id="3.1.4.-" evidence="8"/>
<feature type="domain" description="ACT" evidence="9">
    <location>
        <begin position="682"/>
        <end position="763"/>
    </location>
</feature>
<dbReference type="CDD" id="cd00077">
    <property type="entry name" value="HDc"/>
    <property type="match status" value="1"/>
</dbReference>
<evidence type="ECO:0000313" key="11">
    <source>
        <dbReference type="EMBL" id="TKB50796.1"/>
    </source>
</evidence>
<keyword evidence="4 8" id="KW-0378">Hydrolase</keyword>
<dbReference type="RefSeq" id="WP_136864907.1">
    <property type="nucleotide sequence ID" value="NZ_SWCJ01000020.1"/>
</dbReference>
<reference evidence="11 12" key="1">
    <citation type="submission" date="2019-04" db="EMBL/GenBank/DDBJ databases">
        <authorList>
            <person name="Hwang J.C."/>
        </authorList>
    </citation>
    <scope>NUCLEOTIDE SEQUENCE [LARGE SCALE GENOMIC DNA]</scope>
    <source>
        <strain evidence="11 12">IMCC35002</strain>
    </source>
</reference>
<name>A0A4U1BL31_9GAMM</name>
<keyword evidence="5 8" id="KW-0460">Magnesium</keyword>